<dbReference type="InterPro" id="IPR029442">
    <property type="entry name" value="GyrI-like"/>
</dbReference>
<dbReference type="SMART" id="SM00871">
    <property type="entry name" value="AraC_E_bind"/>
    <property type="match status" value="1"/>
</dbReference>
<dbReference type="Proteomes" id="UP000297447">
    <property type="component" value="Unassembled WGS sequence"/>
</dbReference>
<dbReference type="RefSeq" id="WP_134518687.1">
    <property type="nucleotide sequence ID" value="NZ_SOHE01000027.1"/>
</dbReference>
<evidence type="ECO:0000313" key="3">
    <source>
        <dbReference type="Proteomes" id="UP000297447"/>
    </source>
</evidence>
<organism evidence="2 3">
    <name type="scientific">Cryobacterium frigoriphilum</name>
    <dbReference type="NCBI Taxonomy" id="1259150"/>
    <lineage>
        <taxon>Bacteria</taxon>
        <taxon>Bacillati</taxon>
        <taxon>Actinomycetota</taxon>
        <taxon>Actinomycetes</taxon>
        <taxon>Micrococcales</taxon>
        <taxon>Microbacteriaceae</taxon>
        <taxon>Cryobacterium</taxon>
    </lineage>
</organism>
<keyword evidence="3" id="KW-1185">Reference proteome</keyword>
<dbReference type="OrthoDB" id="795001at2"/>
<sequence length="151" mass="16255">MNFEHVTLAPQRILGYHATVPVASLSEYFRPTLDAVAREMDDHGVEILGPPTAVYHGVITDSVEVTVGFRVAALATPRAASVIEDLPGGPAVVAVHTGGYDTIGETHQRLTDWICQQHLAAASLSWEEYVIGPAESPDPAAWQTRLVYPLA</sequence>
<dbReference type="AlphaFoldDB" id="A0A4R9A621"/>
<reference evidence="2 3" key="1">
    <citation type="submission" date="2019-03" db="EMBL/GenBank/DDBJ databases">
        <title>Genomics of glacier-inhabiting Cryobacterium strains.</title>
        <authorList>
            <person name="Liu Q."/>
            <person name="Xin Y.-H."/>
        </authorList>
    </citation>
    <scope>NUCLEOTIDE SEQUENCE [LARGE SCALE GENOMIC DNA]</scope>
    <source>
        <strain evidence="2 3">Hh14</strain>
    </source>
</reference>
<dbReference type="EMBL" id="SOHE01000027">
    <property type="protein sequence ID" value="TFD52732.1"/>
    <property type="molecule type" value="Genomic_DNA"/>
</dbReference>
<dbReference type="InterPro" id="IPR010499">
    <property type="entry name" value="AraC_E-bd"/>
</dbReference>
<dbReference type="Pfam" id="PF06445">
    <property type="entry name" value="GyrI-like"/>
    <property type="match status" value="1"/>
</dbReference>
<evidence type="ECO:0000259" key="1">
    <source>
        <dbReference type="SMART" id="SM00871"/>
    </source>
</evidence>
<gene>
    <name evidence="2" type="ORF">E3T55_06080</name>
</gene>
<evidence type="ECO:0000313" key="2">
    <source>
        <dbReference type="EMBL" id="TFD52732.1"/>
    </source>
</evidence>
<feature type="domain" description="AraC effector-binding" evidence="1">
    <location>
        <begin position="1"/>
        <end position="151"/>
    </location>
</feature>
<comment type="caution">
    <text evidence="2">The sequence shown here is derived from an EMBL/GenBank/DDBJ whole genome shotgun (WGS) entry which is preliminary data.</text>
</comment>
<dbReference type="InterPro" id="IPR011256">
    <property type="entry name" value="Reg_factor_effector_dom_sf"/>
</dbReference>
<accession>A0A4R9A621</accession>
<name>A0A4R9A621_9MICO</name>
<proteinExistence type="predicted"/>
<protein>
    <submittedName>
        <fullName evidence="2">AraC family transcriptional regulator</fullName>
    </submittedName>
</protein>
<dbReference type="Gene3D" id="3.20.80.10">
    <property type="entry name" value="Regulatory factor, effector binding domain"/>
    <property type="match status" value="1"/>
</dbReference>
<dbReference type="SUPFAM" id="SSF55136">
    <property type="entry name" value="Probable bacterial effector-binding domain"/>
    <property type="match status" value="1"/>
</dbReference>